<dbReference type="RefSeq" id="WP_131864358.1">
    <property type="nucleotide sequence ID" value="NZ_SMCR01000002.1"/>
</dbReference>
<dbReference type="InterPro" id="IPR001387">
    <property type="entry name" value="Cro/C1-type_HTH"/>
</dbReference>
<dbReference type="AlphaFoldDB" id="A0A4R3Z1V0"/>
<protein>
    <submittedName>
        <fullName evidence="2">HTH-type transcriptional regulator/antitoxin HigA</fullName>
    </submittedName>
</protein>
<dbReference type="OrthoDB" id="5771335at2"/>
<gene>
    <name evidence="2" type="ORF">EDC52_102298</name>
</gene>
<dbReference type="Pfam" id="PF01381">
    <property type="entry name" value="HTH_3"/>
    <property type="match status" value="1"/>
</dbReference>
<proteinExistence type="predicted"/>
<dbReference type="EMBL" id="SMCR01000002">
    <property type="protein sequence ID" value="TCV98975.1"/>
    <property type="molecule type" value="Genomic_DNA"/>
</dbReference>
<dbReference type="Gene3D" id="1.10.260.40">
    <property type="entry name" value="lambda repressor-like DNA-binding domains"/>
    <property type="match status" value="1"/>
</dbReference>
<dbReference type="Proteomes" id="UP000295719">
    <property type="component" value="Unassembled WGS sequence"/>
</dbReference>
<dbReference type="SUPFAM" id="SSF47413">
    <property type="entry name" value="lambda repressor-like DNA-binding domains"/>
    <property type="match status" value="1"/>
</dbReference>
<accession>A0A4R3Z1V0</accession>
<dbReference type="PANTHER" id="PTHR40455:SF1">
    <property type="entry name" value="ANTITOXIN HIGA"/>
    <property type="match status" value="1"/>
</dbReference>
<sequence length="145" mass="16056">MITSTHYQAALNAAATLVNAVSLLGGSDNRHDYEQALELVERLIDTDDENPLIDLLAKKIADYENTAPEYAEFNARIAAIPKELAVLRTLMDQYGLNQTSFKDEIDAGSLVSMILKGERSLTLDHMKALSKRFGIPVTTFLEENV</sequence>
<dbReference type="CDD" id="cd00093">
    <property type="entry name" value="HTH_XRE"/>
    <property type="match status" value="1"/>
</dbReference>
<name>A0A4R3Z1V0_9GAMM</name>
<dbReference type="GO" id="GO:0006355">
    <property type="term" value="P:regulation of DNA-templated transcription"/>
    <property type="evidence" value="ECO:0007669"/>
    <property type="project" value="InterPro"/>
</dbReference>
<organism evidence="2 3">
    <name type="scientific">Biostraticola tofi</name>
    <dbReference type="NCBI Taxonomy" id="466109"/>
    <lineage>
        <taxon>Bacteria</taxon>
        <taxon>Pseudomonadati</taxon>
        <taxon>Pseudomonadota</taxon>
        <taxon>Gammaproteobacteria</taxon>
        <taxon>Enterobacterales</taxon>
        <taxon>Bruguierivoracaceae</taxon>
        <taxon>Biostraticola</taxon>
    </lineage>
</organism>
<reference evidence="2 3" key="1">
    <citation type="submission" date="2019-03" db="EMBL/GenBank/DDBJ databases">
        <title>Genomic Encyclopedia of Type Strains, Phase IV (KMG-IV): sequencing the most valuable type-strain genomes for metagenomic binning, comparative biology and taxonomic classification.</title>
        <authorList>
            <person name="Goeker M."/>
        </authorList>
    </citation>
    <scope>NUCLEOTIDE SEQUENCE [LARGE SCALE GENOMIC DNA]</scope>
    <source>
        <strain evidence="2 3">DSM 19580</strain>
    </source>
</reference>
<evidence type="ECO:0000259" key="1">
    <source>
        <dbReference type="PROSITE" id="PS50943"/>
    </source>
</evidence>
<keyword evidence="3" id="KW-1185">Reference proteome</keyword>
<dbReference type="PROSITE" id="PS50943">
    <property type="entry name" value="HTH_CROC1"/>
    <property type="match status" value="1"/>
</dbReference>
<evidence type="ECO:0000313" key="3">
    <source>
        <dbReference type="Proteomes" id="UP000295719"/>
    </source>
</evidence>
<comment type="caution">
    <text evidence="2">The sequence shown here is derived from an EMBL/GenBank/DDBJ whole genome shotgun (WGS) entry which is preliminary data.</text>
</comment>
<feature type="domain" description="HTH cro/C1-type" evidence="1">
    <location>
        <begin position="87"/>
        <end position="140"/>
    </location>
</feature>
<dbReference type="PANTHER" id="PTHR40455">
    <property type="entry name" value="ANTITOXIN HIGA"/>
    <property type="match status" value="1"/>
</dbReference>
<dbReference type="GO" id="GO:0001046">
    <property type="term" value="F:core promoter sequence-specific DNA binding"/>
    <property type="evidence" value="ECO:0007669"/>
    <property type="project" value="TreeGrafter"/>
</dbReference>
<dbReference type="InterPro" id="IPR010982">
    <property type="entry name" value="Lambda_DNA-bd_dom_sf"/>
</dbReference>
<evidence type="ECO:0000313" key="2">
    <source>
        <dbReference type="EMBL" id="TCV98975.1"/>
    </source>
</evidence>
<dbReference type="InterPro" id="IPR039060">
    <property type="entry name" value="Antitox_HigA"/>
</dbReference>